<evidence type="ECO:0000256" key="1">
    <source>
        <dbReference type="ARBA" id="ARBA00004123"/>
    </source>
</evidence>
<dbReference type="AlphaFoldDB" id="A0A1D1V9V1"/>
<keyword evidence="4" id="KW-0862">Zinc</keyword>
<proteinExistence type="predicted"/>
<keyword evidence="5" id="KW-0539">Nucleus</keyword>
<dbReference type="OrthoDB" id="117690at2759"/>
<dbReference type="GO" id="GO:0008270">
    <property type="term" value="F:zinc ion binding"/>
    <property type="evidence" value="ECO:0007669"/>
    <property type="project" value="UniProtKB-KW"/>
</dbReference>
<keyword evidence="8" id="KW-1185">Reference proteome</keyword>
<evidence type="ECO:0000313" key="7">
    <source>
        <dbReference type="EMBL" id="GAU95278.1"/>
    </source>
</evidence>
<gene>
    <name evidence="7" type="primary">RvY_06924-1</name>
    <name evidence="7" type="synonym">RvY_06924.1</name>
    <name evidence="7" type="ORF">RvY_06924</name>
</gene>
<name>A0A1D1V9V1_RAMVA</name>
<dbReference type="SUPFAM" id="SSF53098">
    <property type="entry name" value="Ribonuclease H-like"/>
    <property type="match status" value="1"/>
</dbReference>
<comment type="caution">
    <text evidence="7">The sequence shown here is derived from an EMBL/GenBank/DDBJ whole genome shotgun (WGS) entry which is preliminary data.</text>
</comment>
<evidence type="ECO:0000256" key="6">
    <source>
        <dbReference type="SAM" id="MobiDB-lite"/>
    </source>
</evidence>
<dbReference type="InterPro" id="IPR012337">
    <property type="entry name" value="RNaseH-like_sf"/>
</dbReference>
<comment type="subcellular location">
    <subcellularLocation>
        <location evidence="1">Nucleus</location>
    </subcellularLocation>
</comment>
<dbReference type="InterPro" id="IPR052035">
    <property type="entry name" value="ZnF_BED_domain_contain"/>
</dbReference>
<sequence>MKNAVMKILREFKVAHRIFGVTTDGTLNMVKFFELLVTEMELGAPIVNKVTEDATKEKVVTVDRIRACVIYVRRPTIRESSLATIKPATEDLKLPLDVPTRWNSLLHMVKSAYARRHELHDYLSAQKGAIKDEVPSGEEWIDMEDLIELLKPLEAVSVDCSAFKSSTFHLASAELEFLRAHFKVFEEDLTKALWIRELAKDMLVKLDECLRLSCKKPSVGIQVPMIARLLDPSIKDAYLPSVESRSAAGTMLKHIVQLYKVVSRQVPQRGSPDIAEKSTAPPPNTQLSTSERTIAQVTSAADSQLSEVDQFFLDPKE</sequence>
<dbReference type="Proteomes" id="UP000186922">
    <property type="component" value="Unassembled WGS sequence"/>
</dbReference>
<evidence type="ECO:0000256" key="2">
    <source>
        <dbReference type="ARBA" id="ARBA00022723"/>
    </source>
</evidence>
<dbReference type="EMBL" id="BDGG01000003">
    <property type="protein sequence ID" value="GAU95278.1"/>
    <property type="molecule type" value="Genomic_DNA"/>
</dbReference>
<dbReference type="GO" id="GO:0005634">
    <property type="term" value="C:nucleus"/>
    <property type="evidence" value="ECO:0007669"/>
    <property type="project" value="UniProtKB-SubCell"/>
</dbReference>
<keyword evidence="2" id="KW-0479">Metal-binding</keyword>
<organism evidence="7 8">
    <name type="scientific">Ramazzottius varieornatus</name>
    <name type="common">Water bear</name>
    <name type="synonym">Tardigrade</name>
    <dbReference type="NCBI Taxonomy" id="947166"/>
    <lineage>
        <taxon>Eukaryota</taxon>
        <taxon>Metazoa</taxon>
        <taxon>Ecdysozoa</taxon>
        <taxon>Tardigrada</taxon>
        <taxon>Eutardigrada</taxon>
        <taxon>Parachela</taxon>
        <taxon>Hypsibioidea</taxon>
        <taxon>Ramazzottiidae</taxon>
        <taxon>Ramazzottius</taxon>
    </lineage>
</organism>
<accession>A0A1D1V9V1</accession>
<reference evidence="7 8" key="1">
    <citation type="journal article" date="2016" name="Nat. Commun.">
        <title>Extremotolerant tardigrade genome and improved radiotolerance of human cultured cells by tardigrade-unique protein.</title>
        <authorList>
            <person name="Hashimoto T."/>
            <person name="Horikawa D.D."/>
            <person name="Saito Y."/>
            <person name="Kuwahara H."/>
            <person name="Kozuka-Hata H."/>
            <person name="Shin-I T."/>
            <person name="Minakuchi Y."/>
            <person name="Ohishi K."/>
            <person name="Motoyama A."/>
            <person name="Aizu T."/>
            <person name="Enomoto A."/>
            <person name="Kondo K."/>
            <person name="Tanaka S."/>
            <person name="Hara Y."/>
            <person name="Koshikawa S."/>
            <person name="Sagara H."/>
            <person name="Miura T."/>
            <person name="Yokobori S."/>
            <person name="Miyagawa K."/>
            <person name="Suzuki Y."/>
            <person name="Kubo T."/>
            <person name="Oyama M."/>
            <person name="Kohara Y."/>
            <person name="Fujiyama A."/>
            <person name="Arakawa K."/>
            <person name="Katayama T."/>
            <person name="Toyoda A."/>
            <person name="Kunieda T."/>
        </authorList>
    </citation>
    <scope>NUCLEOTIDE SEQUENCE [LARGE SCALE GENOMIC DNA]</scope>
    <source>
        <strain evidence="7 8">YOKOZUNA-1</strain>
    </source>
</reference>
<evidence type="ECO:0000313" key="8">
    <source>
        <dbReference type="Proteomes" id="UP000186922"/>
    </source>
</evidence>
<dbReference type="PANTHER" id="PTHR46481:SF10">
    <property type="entry name" value="ZINC FINGER BED DOMAIN-CONTAINING PROTEIN 39"/>
    <property type="match status" value="1"/>
</dbReference>
<evidence type="ECO:0000256" key="3">
    <source>
        <dbReference type="ARBA" id="ARBA00022771"/>
    </source>
</evidence>
<evidence type="ECO:0000256" key="5">
    <source>
        <dbReference type="ARBA" id="ARBA00023242"/>
    </source>
</evidence>
<evidence type="ECO:0000256" key="4">
    <source>
        <dbReference type="ARBA" id="ARBA00022833"/>
    </source>
</evidence>
<protein>
    <submittedName>
        <fullName evidence="7">Uncharacterized protein</fullName>
    </submittedName>
</protein>
<dbReference type="PANTHER" id="PTHR46481">
    <property type="entry name" value="ZINC FINGER BED DOMAIN-CONTAINING PROTEIN 4"/>
    <property type="match status" value="1"/>
</dbReference>
<feature type="region of interest" description="Disordered" evidence="6">
    <location>
        <begin position="270"/>
        <end position="291"/>
    </location>
</feature>
<keyword evidence="3" id="KW-0863">Zinc-finger</keyword>